<dbReference type="CDD" id="cd01131">
    <property type="entry name" value="PilT"/>
    <property type="match status" value="1"/>
</dbReference>
<evidence type="ECO:0000256" key="1">
    <source>
        <dbReference type="ARBA" id="ARBA00006611"/>
    </source>
</evidence>
<dbReference type="SUPFAM" id="SSF52540">
    <property type="entry name" value="P-loop containing nucleoside triphosphate hydrolases"/>
    <property type="match status" value="1"/>
</dbReference>
<dbReference type="Pfam" id="PF00437">
    <property type="entry name" value="T2SSE"/>
    <property type="match status" value="1"/>
</dbReference>
<dbReference type="PATRIC" id="fig|520764.3.peg.1822"/>
<dbReference type="PANTHER" id="PTHR30486">
    <property type="entry name" value="TWITCHING MOTILITY PROTEIN PILT"/>
    <property type="match status" value="1"/>
</dbReference>
<dbReference type="PROSITE" id="PS00662">
    <property type="entry name" value="T2SP_E"/>
    <property type="match status" value="1"/>
</dbReference>
<dbReference type="SMART" id="SM00382">
    <property type="entry name" value="AAA"/>
    <property type="match status" value="1"/>
</dbReference>
<dbReference type="Gene3D" id="3.40.50.300">
    <property type="entry name" value="P-loop containing nucleotide triphosphate hydrolases"/>
    <property type="match status" value="1"/>
</dbReference>
<dbReference type="EMBL" id="LOED01000022">
    <property type="protein sequence ID" value="KXG76022.1"/>
    <property type="molecule type" value="Genomic_DNA"/>
</dbReference>
<dbReference type="InterPro" id="IPR027417">
    <property type="entry name" value="P-loop_NTPase"/>
</dbReference>
<dbReference type="AlphaFoldDB" id="A0A140L647"/>
<dbReference type="FunCoup" id="A0A140L647">
    <property type="interactions" value="173"/>
</dbReference>
<dbReference type="InterPro" id="IPR001482">
    <property type="entry name" value="T2SS/T4SS_dom"/>
</dbReference>
<dbReference type="InParanoid" id="A0A140L647"/>
<evidence type="ECO:0000259" key="2">
    <source>
        <dbReference type="PROSITE" id="PS00662"/>
    </source>
</evidence>
<dbReference type="STRING" id="520764.AN618_16940"/>
<dbReference type="GO" id="GO:0016887">
    <property type="term" value="F:ATP hydrolysis activity"/>
    <property type="evidence" value="ECO:0007669"/>
    <property type="project" value="InterPro"/>
</dbReference>
<comment type="caution">
    <text evidence="3">The sequence shown here is derived from an EMBL/GenBank/DDBJ whole genome shotgun (WGS) entry which is preliminary data.</text>
</comment>
<reference evidence="3 4" key="1">
    <citation type="submission" date="2015-12" db="EMBL/GenBank/DDBJ databases">
        <title>Draft genome sequnece of Fervidicola ferrireducens strain Y170.</title>
        <authorList>
            <person name="Patel B.K."/>
        </authorList>
    </citation>
    <scope>NUCLEOTIDE SEQUENCE [LARGE SCALE GENOMIC DNA]</scope>
    <source>
        <strain evidence="3 4">Y170</strain>
    </source>
</reference>
<feature type="domain" description="Bacterial type II secretion system protein E" evidence="2">
    <location>
        <begin position="195"/>
        <end position="209"/>
    </location>
</feature>
<gene>
    <name evidence="3" type="primary">pilT</name>
    <name evidence="3" type="ORF">AN618_16940</name>
</gene>
<sequence>MSLQLKDILEEAAKIKASDIHLTVGLPPVLRCDGVLQPQLKWPVLGASDTERLAREILDGRWDEFTQKKELDLAYSVPGLGRFRVNAFFQRGSVGLAIRLVGDVIRSIEELGLPPVIGELADKNHGLVLVTGPTGSGKTTTLAAMIDRINETRSCHIVTLEDPIEYLHRHKKSIVNQREIGSDSPSFASALRAALRQDPDVILVGEMRDLETIATAITAAETGHLVLATLHTGSAVQSIDRIIDMFPPHQQNQVRSQLADVLIGVVTQRLLPRADGRGRVAAVEILIATPAVRNLIREGKTYQIVSLMQTGSRFGMQTMEMALHQLCERGIIDPKICSPNREKDSLS</sequence>
<comment type="similarity">
    <text evidence="1">Belongs to the GSP E family.</text>
</comment>
<protein>
    <submittedName>
        <fullName evidence="3">Twitching mobility protein</fullName>
    </submittedName>
</protein>
<dbReference type="NCBIfam" id="TIGR01420">
    <property type="entry name" value="pilT_fam"/>
    <property type="match status" value="1"/>
</dbReference>
<accession>A0A140L647</accession>
<name>A0A140L647_9FIRM</name>
<evidence type="ECO:0000313" key="3">
    <source>
        <dbReference type="EMBL" id="KXG76022.1"/>
    </source>
</evidence>
<dbReference type="OrthoDB" id="9808272at2"/>
<keyword evidence="4" id="KW-1185">Reference proteome</keyword>
<dbReference type="GO" id="GO:0005524">
    <property type="term" value="F:ATP binding"/>
    <property type="evidence" value="ECO:0007669"/>
    <property type="project" value="InterPro"/>
</dbReference>
<dbReference type="InterPro" id="IPR050921">
    <property type="entry name" value="T4SS_GSP_E_ATPase"/>
</dbReference>
<dbReference type="Proteomes" id="UP000070427">
    <property type="component" value="Unassembled WGS sequence"/>
</dbReference>
<dbReference type="InterPro" id="IPR003593">
    <property type="entry name" value="AAA+_ATPase"/>
</dbReference>
<proteinExistence type="inferred from homology"/>
<evidence type="ECO:0000313" key="4">
    <source>
        <dbReference type="Proteomes" id="UP000070427"/>
    </source>
</evidence>
<organism evidence="3 4">
    <name type="scientific">Fervidicola ferrireducens</name>
    <dbReference type="NCBI Taxonomy" id="520764"/>
    <lineage>
        <taxon>Bacteria</taxon>
        <taxon>Bacillati</taxon>
        <taxon>Bacillota</taxon>
        <taxon>Clostridia</taxon>
        <taxon>Thermosediminibacterales</taxon>
        <taxon>Thermosediminibacteraceae</taxon>
        <taxon>Fervidicola</taxon>
    </lineage>
</organism>
<dbReference type="Gene3D" id="3.30.450.90">
    <property type="match status" value="1"/>
</dbReference>
<dbReference type="InterPro" id="IPR006321">
    <property type="entry name" value="PilT/PilU"/>
</dbReference>